<dbReference type="AlphaFoldDB" id="A0A6C0LGB9"/>
<proteinExistence type="predicted"/>
<sequence length="81" mass="9491">MVNLRKYRFFNLAIFDYVATFIAVLILHAYMWINAKVNYKRTIIQYFISLIVVFIGMLGLGTIIHYFFGVKSTFSHYIGLA</sequence>
<evidence type="ECO:0000256" key="1">
    <source>
        <dbReference type="SAM" id="Phobius"/>
    </source>
</evidence>
<keyword evidence="1" id="KW-0812">Transmembrane</keyword>
<keyword evidence="1" id="KW-1133">Transmembrane helix</keyword>
<feature type="transmembrane region" description="Helical" evidence="1">
    <location>
        <begin position="12"/>
        <end position="31"/>
    </location>
</feature>
<dbReference type="EMBL" id="MN740490">
    <property type="protein sequence ID" value="QHU29527.1"/>
    <property type="molecule type" value="Genomic_DNA"/>
</dbReference>
<organism evidence="2">
    <name type="scientific">viral metagenome</name>
    <dbReference type="NCBI Taxonomy" id="1070528"/>
    <lineage>
        <taxon>unclassified sequences</taxon>
        <taxon>metagenomes</taxon>
        <taxon>organismal metagenomes</taxon>
    </lineage>
</organism>
<name>A0A6C0LGB9_9ZZZZ</name>
<accession>A0A6C0LGB9</accession>
<keyword evidence="1" id="KW-0472">Membrane</keyword>
<protein>
    <submittedName>
        <fullName evidence="2">Uncharacterized protein</fullName>
    </submittedName>
</protein>
<feature type="transmembrane region" description="Helical" evidence="1">
    <location>
        <begin position="43"/>
        <end position="68"/>
    </location>
</feature>
<evidence type="ECO:0000313" key="2">
    <source>
        <dbReference type="EMBL" id="QHU29527.1"/>
    </source>
</evidence>
<reference evidence="2" key="1">
    <citation type="journal article" date="2020" name="Nature">
        <title>Giant virus diversity and host interactions through global metagenomics.</title>
        <authorList>
            <person name="Schulz F."/>
            <person name="Roux S."/>
            <person name="Paez-Espino D."/>
            <person name="Jungbluth S."/>
            <person name="Walsh D.A."/>
            <person name="Denef V.J."/>
            <person name="McMahon K.D."/>
            <person name="Konstantinidis K.T."/>
            <person name="Eloe-Fadrosh E.A."/>
            <person name="Kyrpides N.C."/>
            <person name="Woyke T."/>
        </authorList>
    </citation>
    <scope>NUCLEOTIDE SEQUENCE</scope>
    <source>
        <strain evidence="2">GVMAG-M-3300027804-48</strain>
    </source>
</reference>